<evidence type="ECO:0000313" key="1">
    <source>
        <dbReference type="EMBL" id="KAL2620404.1"/>
    </source>
</evidence>
<reference evidence="1 2" key="1">
    <citation type="submission" date="2024-09" db="EMBL/GenBank/DDBJ databases">
        <title>Chromosome-scale assembly of Riccia fluitans.</title>
        <authorList>
            <person name="Paukszto L."/>
            <person name="Sawicki J."/>
            <person name="Karawczyk K."/>
            <person name="Piernik-Szablinska J."/>
            <person name="Szczecinska M."/>
            <person name="Mazdziarz M."/>
        </authorList>
    </citation>
    <scope>NUCLEOTIDE SEQUENCE [LARGE SCALE GENOMIC DNA]</scope>
    <source>
        <strain evidence="1">Rf_01</strain>
        <tissue evidence="1">Aerial parts of the thallus</tissue>
    </source>
</reference>
<keyword evidence="2" id="KW-1185">Reference proteome</keyword>
<protein>
    <submittedName>
        <fullName evidence="1">Uncharacterized protein</fullName>
    </submittedName>
</protein>
<dbReference type="EMBL" id="JBHFFA010000006">
    <property type="protein sequence ID" value="KAL2620404.1"/>
    <property type="molecule type" value="Genomic_DNA"/>
</dbReference>
<name>A0ABD1Y521_9MARC</name>
<organism evidence="1 2">
    <name type="scientific">Riccia fluitans</name>
    <dbReference type="NCBI Taxonomy" id="41844"/>
    <lineage>
        <taxon>Eukaryota</taxon>
        <taxon>Viridiplantae</taxon>
        <taxon>Streptophyta</taxon>
        <taxon>Embryophyta</taxon>
        <taxon>Marchantiophyta</taxon>
        <taxon>Marchantiopsida</taxon>
        <taxon>Marchantiidae</taxon>
        <taxon>Marchantiales</taxon>
        <taxon>Ricciaceae</taxon>
        <taxon>Riccia</taxon>
    </lineage>
</organism>
<sequence>MACARIDVLRERSLGCARNATGKLFICSFIWIIGEKVELGLVNWLVFKCLTLRGLLKGNFSDSELESIRVDNGSERDRVIPLAASVAFTK</sequence>
<comment type="caution">
    <text evidence="1">The sequence shown here is derived from an EMBL/GenBank/DDBJ whole genome shotgun (WGS) entry which is preliminary data.</text>
</comment>
<dbReference type="Proteomes" id="UP001605036">
    <property type="component" value="Unassembled WGS sequence"/>
</dbReference>
<dbReference type="AlphaFoldDB" id="A0ABD1Y521"/>
<accession>A0ABD1Y521</accession>
<evidence type="ECO:0000313" key="2">
    <source>
        <dbReference type="Proteomes" id="UP001605036"/>
    </source>
</evidence>
<gene>
    <name evidence="1" type="ORF">R1flu_000609</name>
</gene>
<proteinExistence type="predicted"/>